<feature type="compositionally biased region" description="Polar residues" evidence="12">
    <location>
        <begin position="420"/>
        <end position="432"/>
    </location>
</feature>
<keyword evidence="2" id="KW-0808">Transferase</keyword>
<feature type="region of interest" description="Disordered" evidence="12">
    <location>
        <begin position="391"/>
        <end position="432"/>
    </location>
</feature>
<feature type="transmembrane region" description="Helical" evidence="13">
    <location>
        <begin position="242"/>
        <end position="260"/>
    </location>
</feature>
<keyword evidence="7" id="KW-0012">Acyltransferase</keyword>
<evidence type="ECO:0000256" key="11">
    <source>
        <dbReference type="ARBA" id="ARBA00047978"/>
    </source>
</evidence>
<organism evidence="15 16">
    <name type="scientific">Adineta steineri</name>
    <dbReference type="NCBI Taxonomy" id="433720"/>
    <lineage>
        <taxon>Eukaryota</taxon>
        <taxon>Metazoa</taxon>
        <taxon>Spiralia</taxon>
        <taxon>Gnathifera</taxon>
        <taxon>Rotifera</taxon>
        <taxon>Eurotatoria</taxon>
        <taxon>Bdelloidea</taxon>
        <taxon>Adinetida</taxon>
        <taxon>Adinetidae</taxon>
        <taxon>Adineta</taxon>
    </lineage>
</organism>
<dbReference type="InterPro" id="IPR004299">
    <property type="entry name" value="MBOAT_fam"/>
</dbReference>
<feature type="compositionally biased region" description="Basic residues" evidence="12">
    <location>
        <begin position="398"/>
        <end position="408"/>
    </location>
</feature>
<evidence type="ECO:0000313" key="16">
    <source>
        <dbReference type="Proteomes" id="UP000663844"/>
    </source>
</evidence>
<dbReference type="PANTHER" id="PTHR13906">
    <property type="entry name" value="PORCUPINE"/>
    <property type="match status" value="1"/>
</dbReference>
<dbReference type="GO" id="GO:0005783">
    <property type="term" value="C:endoplasmic reticulum"/>
    <property type="evidence" value="ECO:0007669"/>
    <property type="project" value="TreeGrafter"/>
</dbReference>
<comment type="subcellular location">
    <subcellularLocation>
        <location evidence="1">Membrane</location>
        <topology evidence="1">Multi-pass membrane protein</topology>
    </subcellularLocation>
</comment>
<feature type="region of interest" description="Disordered" evidence="12">
    <location>
        <begin position="467"/>
        <end position="519"/>
    </location>
</feature>
<dbReference type="Proteomes" id="UP000663844">
    <property type="component" value="Unassembled WGS sequence"/>
</dbReference>
<evidence type="ECO:0000256" key="10">
    <source>
        <dbReference type="ARBA" id="ARBA00040371"/>
    </source>
</evidence>
<proteinExistence type="inferred from homology"/>
<evidence type="ECO:0000256" key="2">
    <source>
        <dbReference type="ARBA" id="ARBA00022679"/>
    </source>
</evidence>
<evidence type="ECO:0000256" key="3">
    <source>
        <dbReference type="ARBA" id="ARBA00022687"/>
    </source>
</evidence>
<dbReference type="AlphaFoldDB" id="A0A819FKY6"/>
<evidence type="ECO:0000256" key="8">
    <source>
        <dbReference type="ARBA" id="ARBA00038269"/>
    </source>
</evidence>
<reference evidence="15" key="1">
    <citation type="submission" date="2021-02" db="EMBL/GenBank/DDBJ databases">
        <authorList>
            <person name="Nowell W R."/>
        </authorList>
    </citation>
    <scope>NUCLEOTIDE SEQUENCE</scope>
</reference>
<evidence type="ECO:0000256" key="6">
    <source>
        <dbReference type="ARBA" id="ARBA00023136"/>
    </source>
</evidence>
<name>A0A819FKY6_9BILA</name>
<evidence type="ECO:0000256" key="5">
    <source>
        <dbReference type="ARBA" id="ARBA00022989"/>
    </source>
</evidence>
<accession>A0A819FKY6</accession>
<protein>
    <recommendedName>
        <fullName evidence="10">Protein-serine O-palmitoleoyltransferase porcupine</fullName>
        <ecNumber evidence="9">2.3.1.250</ecNumber>
    </recommendedName>
</protein>
<evidence type="ECO:0000256" key="1">
    <source>
        <dbReference type="ARBA" id="ARBA00004141"/>
    </source>
</evidence>
<dbReference type="GO" id="GO:0017147">
    <property type="term" value="F:Wnt-protein binding"/>
    <property type="evidence" value="ECO:0007669"/>
    <property type="project" value="TreeGrafter"/>
</dbReference>
<evidence type="ECO:0000256" key="9">
    <source>
        <dbReference type="ARBA" id="ARBA00038867"/>
    </source>
</evidence>
<keyword evidence="6 13" id="KW-0472">Membrane</keyword>
<keyword evidence="4 13" id="KW-0812">Transmembrane</keyword>
<comment type="caution">
    <text evidence="15">The sequence shown here is derived from an EMBL/GenBank/DDBJ whole genome shotgun (WGS) entry which is preliminary data.</text>
</comment>
<evidence type="ECO:0000313" key="15">
    <source>
        <dbReference type="EMBL" id="CAF3867533.1"/>
    </source>
</evidence>
<dbReference type="GO" id="GO:0016055">
    <property type="term" value="P:Wnt signaling pathway"/>
    <property type="evidence" value="ECO:0007669"/>
    <property type="project" value="UniProtKB-KW"/>
</dbReference>
<feature type="compositionally biased region" description="Low complexity" evidence="12">
    <location>
        <begin position="486"/>
        <end position="519"/>
    </location>
</feature>
<gene>
    <name evidence="14" type="ORF">JYZ213_LOCUS17238</name>
    <name evidence="15" type="ORF">OXD698_LOCUS22172</name>
</gene>
<dbReference type="GO" id="GO:0016020">
    <property type="term" value="C:membrane"/>
    <property type="evidence" value="ECO:0007669"/>
    <property type="project" value="UniProtKB-SubCell"/>
</dbReference>
<comment type="catalytic activity">
    <reaction evidence="11">
        <text>[Wnt protein]-L-serine + (9Z)-hexadecenoyl-CoA = [Wnt protein]-O-(9Z)-hexadecenoyl-L-serine + CoA</text>
        <dbReference type="Rhea" id="RHEA:45336"/>
        <dbReference type="Rhea" id="RHEA-COMP:11170"/>
        <dbReference type="Rhea" id="RHEA-COMP:11171"/>
        <dbReference type="ChEBI" id="CHEBI:29999"/>
        <dbReference type="ChEBI" id="CHEBI:57287"/>
        <dbReference type="ChEBI" id="CHEBI:61540"/>
        <dbReference type="ChEBI" id="CHEBI:85189"/>
        <dbReference type="EC" id="2.3.1.250"/>
    </reaction>
</comment>
<dbReference type="EC" id="2.3.1.250" evidence="9"/>
<feature type="transmembrane region" description="Helical" evidence="13">
    <location>
        <begin position="101"/>
        <end position="118"/>
    </location>
</feature>
<dbReference type="GO" id="GO:0030258">
    <property type="term" value="P:lipid modification"/>
    <property type="evidence" value="ECO:0007669"/>
    <property type="project" value="TreeGrafter"/>
</dbReference>
<feature type="transmembrane region" description="Helical" evidence="13">
    <location>
        <begin position="565"/>
        <end position="598"/>
    </location>
</feature>
<comment type="similarity">
    <text evidence="8">Belongs to the membrane-bound acyltransferase family. Porcupine subfamily.</text>
</comment>
<evidence type="ECO:0000313" key="14">
    <source>
        <dbReference type="EMBL" id="CAF1024228.1"/>
    </source>
</evidence>
<dbReference type="GO" id="GO:1990698">
    <property type="term" value="F:palmitoleoyltransferase activity"/>
    <property type="evidence" value="ECO:0007669"/>
    <property type="project" value="UniProtKB-EC"/>
</dbReference>
<evidence type="ECO:0000256" key="7">
    <source>
        <dbReference type="ARBA" id="ARBA00023315"/>
    </source>
</evidence>
<dbReference type="Proteomes" id="UP000663845">
    <property type="component" value="Unassembled WGS sequence"/>
</dbReference>
<feature type="transmembrane region" description="Helical" evidence="13">
    <location>
        <begin position="172"/>
        <end position="192"/>
    </location>
</feature>
<keyword evidence="5 13" id="KW-1133">Transmembrane helix</keyword>
<evidence type="ECO:0000256" key="4">
    <source>
        <dbReference type="ARBA" id="ARBA00022692"/>
    </source>
</evidence>
<feature type="transmembrane region" description="Helical" evidence="13">
    <location>
        <begin position="204"/>
        <end position="222"/>
    </location>
</feature>
<feature type="transmembrane region" description="Helical" evidence="13">
    <location>
        <begin position="284"/>
        <end position="306"/>
    </location>
</feature>
<dbReference type="EMBL" id="CAJNOG010000160">
    <property type="protein sequence ID" value="CAF1024228.1"/>
    <property type="molecule type" value="Genomic_DNA"/>
</dbReference>
<dbReference type="InterPro" id="IPR049941">
    <property type="entry name" value="LPLAT_7/PORCN-like"/>
</dbReference>
<sequence length="700" mass="80997">MIDEDLSYFLDEDDEDYDEDLSLWTYNDWLASGIETSADFNQFFDSDLVRLTSLSPPNSSMPIDSVSSSNFLSSESSSSPLIYSLIDLTENCISPTLSQSVYNLYGILLFCCLFRFLCSSKLFSSQTLHCIQICSSIFILGNYFHFQSIYLLTYIFMGYLSFQLCLDKCRNYLTYIIVCFSIIYVLACEFILIESEKWHSIRGVQMCLMMKMISLAIDYTYFENLSTLNTNESIIYPTTIEFFSYILSIHNIVFGPWMNYRNYIRYFHENTPTRKFDFFELAKWTYYFLRVAVCLLVSTCLTDWFLRNIFFYDDRQDNNQNGWRIAYIQALSYRFSHYSVCFIGELFGQISGLEFNVDEYRNYSHICQQATERIKLERICREQAQLETTAATTDLHTGKRRHRHKKNSSKQEDHDGIIPTASSGEHNDSSQINTVIENESSTTVDRECAINEESDVLLNRSLVNRRGLKKPVLHNPPPSSKHKNSTRSNHSTSSTLSTKPTLSSSSSSSSSSLPSMNTSDSSSIVKPFHIEIPRSLVDVVVNWNLPMHYWLKIYVYMPMKQQYGYFVSILVTYLASALLHGFNFQLSIVLFSIGLYAYVEHGFRRKLANILDACVAARKCPSRSSCEKHTYTYWHPLTIIVNIFLCLLSLWHLTYLGQLFDNSSQETTGYSWQHVLDKWAKLNFASHLVVIATYAIFRSL</sequence>
<dbReference type="Pfam" id="PF03062">
    <property type="entry name" value="MBOAT"/>
    <property type="match status" value="1"/>
</dbReference>
<dbReference type="EMBL" id="CAJOAZ010001872">
    <property type="protein sequence ID" value="CAF3867533.1"/>
    <property type="molecule type" value="Genomic_DNA"/>
</dbReference>
<keyword evidence="3" id="KW-0879">Wnt signaling pathway</keyword>
<feature type="transmembrane region" description="Helical" evidence="13">
    <location>
        <begin position="633"/>
        <end position="653"/>
    </location>
</feature>
<feature type="transmembrane region" description="Helical" evidence="13">
    <location>
        <begin position="130"/>
        <end position="152"/>
    </location>
</feature>
<dbReference type="GO" id="GO:0061355">
    <property type="term" value="P:Wnt protein secretion"/>
    <property type="evidence" value="ECO:0007669"/>
    <property type="project" value="TreeGrafter"/>
</dbReference>
<evidence type="ECO:0000256" key="12">
    <source>
        <dbReference type="SAM" id="MobiDB-lite"/>
    </source>
</evidence>
<evidence type="ECO:0000256" key="13">
    <source>
        <dbReference type="SAM" id="Phobius"/>
    </source>
</evidence>
<dbReference type="PANTHER" id="PTHR13906:SF12">
    <property type="entry name" value="PROTEIN-SERINE O-PALMITOLEOYLTRANSFERASE PORCUPINE"/>
    <property type="match status" value="1"/>
</dbReference>